<evidence type="ECO:0000259" key="9">
    <source>
        <dbReference type="Pfam" id="PF23782"/>
    </source>
</evidence>
<dbReference type="GeneID" id="101848163"/>
<reference evidence="11" key="1">
    <citation type="submission" date="2025-08" db="UniProtKB">
        <authorList>
            <consortium name="RefSeq"/>
        </authorList>
    </citation>
    <scope>IDENTIFICATION</scope>
</reference>
<feature type="domain" description="Tsg C-terminal" evidence="8">
    <location>
        <begin position="83"/>
        <end position="226"/>
    </location>
</feature>
<dbReference type="PANTHER" id="PTHR12312">
    <property type="entry name" value="TWISTED GASTRULATION PROTEIN HOMOLOG 1-A-RELATED"/>
    <property type="match status" value="1"/>
</dbReference>
<organism evidence="10 11">
    <name type="scientific">Aplysia californica</name>
    <name type="common">California sea hare</name>
    <dbReference type="NCBI Taxonomy" id="6500"/>
    <lineage>
        <taxon>Eukaryota</taxon>
        <taxon>Metazoa</taxon>
        <taxon>Spiralia</taxon>
        <taxon>Lophotrochozoa</taxon>
        <taxon>Mollusca</taxon>
        <taxon>Gastropoda</taxon>
        <taxon>Heterobranchia</taxon>
        <taxon>Euthyneura</taxon>
        <taxon>Tectipleura</taxon>
        <taxon>Aplysiida</taxon>
        <taxon>Aplysioidea</taxon>
        <taxon>Aplysiidae</taxon>
        <taxon>Aplysia</taxon>
    </lineage>
</organism>
<dbReference type="PANTHER" id="PTHR12312:SF16">
    <property type="entry name" value="TWISTED GASTRULATION PROTEIN HOMOLOG 1-A-RELATED"/>
    <property type="match status" value="1"/>
</dbReference>
<feature type="signal peptide" evidence="7">
    <location>
        <begin position="1"/>
        <end position="21"/>
    </location>
</feature>
<evidence type="ECO:0000256" key="2">
    <source>
        <dbReference type="ARBA" id="ARBA00010047"/>
    </source>
</evidence>
<evidence type="ECO:0000256" key="5">
    <source>
        <dbReference type="ARBA" id="ARBA00022729"/>
    </source>
</evidence>
<keyword evidence="5 7" id="KW-0732">Signal</keyword>
<evidence type="ECO:0000313" key="11">
    <source>
        <dbReference type="RefSeq" id="XP_005090548.1"/>
    </source>
</evidence>
<feature type="chain" id="PRO_5045193382" evidence="7">
    <location>
        <begin position="22"/>
        <end position="263"/>
    </location>
</feature>
<sequence length="263" mass="29419">MARPETLLLLLLGTGACIVYACNNAICGPRVSKCMLIKCCGCDMSDLKNCTCCRDCQVCLKSLYTECCSCVGLCPPPDPEDDLAKTSSVEDLPDPIPDLFDVLTEEEDHFQRWSTYTFAVDLDKLLFKPGGAKSPNVNMKIIQTEKEKEPQRKFEPSEEDDAIRLGIRNCTVAFFSECMSMGKCKASCRSMGAAKYRWFHEHGCCQCVGSSCFDYGLSNPQCLRCPETAGFKERYMFEHKENSMYHSDGYDKVGMSQAFVDTV</sequence>
<keyword evidence="3" id="KW-0217">Developmental protein</keyword>
<protein>
    <submittedName>
        <fullName evidence="11">Twisted gastrulation protein homolog 1-A</fullName>
    </submittedName>
</protein>
<dbReference type="Proteomes" id="UP000694888">
    <property type="component" value="Unplaced"/>
</dbReference>
<proteinExistence type="inferred from homology"/>
<evidence type="ECO:0000256" key="6">
    <source>
        <dbReference type="ARBA" id="ARBA00023180"/>
    </source>
</evidence>
<feature type="domain" description="Tsg N-terminal" evidence="9">
    <location>
        <begin position="21"/>
        <end position="78"/>
    </location>
</feature>
<comment type="similarity">
    <text evidence="2">Belongs to the twisted gastrulation protein family.</text>
</comment>
<evidence type="ECO:0000313" key="10">
    <source>
        <dbReference type="Proteomes" id="UP000694888"/>
    </source>
</evidence>
<dbReference type="RefSeq" id="XP_005090548.1">
    <property type="nucleotide sequence ID" value="XM_005090491.3"/>
</dbReference>
<evidence type="ECO:0000256" key="1">
    <source>
        <dbReference type="ARBA" id="ARBA00004613"/>
    </source>
</evidence>
<dbReference type="InterPro" id="IPR057726">
    <property type="entry name" value="Tsg_C"/>
</dbReference>
<keyword evidence="6" id="KW-0325">Glycoprotein</keyword>
<evidence type="ECO:0000256" key="3">
    <source>
        <dbReference type="ARBA" id="ARBA00022473"/>
    </source>
</evidence>
<evidence type="ECO:0000259" key="8">
    <source>
        <dbReference type="Pfam" id="PF04668"/>
    </source>
</evidence>
<evidence type="ECO:0000256" key="4">
    <source>
        <dbReference type="ARBA" id="ARBA00022525"/>
    </source>
</evidence>
<dbReference type="Pfam" id="PF23782">
    <property type="entry name" value="Tsg_N"/>
    <property type="match status" value="1"/>
</dbReference>
<keyword evidence="4" id="KW-0964">Secreted</keyword>
<dbReference type="InterPro" id="IPR006761">
    <property type="entry name" value="Tsg"/>
</dbReference>
<keyword evidence="10" id="KW-1185">Reference proteome</keyword>
<evidence type="ECO:0000256" key="7">
    <source>
        <dbReference type="SAM" id="SignalP"/>
    </source>
</evidence>
<name>A0ABM0JCI2_APLCA</name>
<accession>A0ABM0JCI2</accession>
<dbReference type="InterPro" id="IPR057635">
    <property type="entry name" value="Tsg_N"/>
</dbReference>
<dbReference type="Pfam" id="PF04668">
    <property type="entry name" value="Tsg"/>
    <property type="match status" value="1"/>
</dbReference>
<comment type="subcellular location">
    <subcellularLocation>
        <location evidence="1">Secreted</location>
    </subcellularLocation>
</comment>
<gene>
    <name evidence="11" type="primary">LOC101848163</name>
</gene>
<dbReference type="PROSITE" id="PS51257">
    <property type="entry name" value="PROKAR_LIPOPROTEIN"/>
    <property type="match status" value="1"/>
</dbReference>